<dbReference type="InterPro" id="IPR039891">
    <property type="entry name" value="VWA8"/>
</dbReference>
<comment type="caution">
    <text evidence="1">The sequence shown here is derived from an EMBL/GenBank/DDBJ whole genome shotgun (WGS) entry which is preliminary data.</text>
</comment>
<evidence type="ECO:0000313" key="1">
    <source>
        <dbReference type="EMBL" id="MEQ2216329.1"/>
    </source>
</evidence>
<reference evidence="1 2" key="1">
    <citation type="submission" date="2021-06" db="EMBL/GenBank/DDBJ databases">
        <authorList>
            <person name="Palmer J.M."/>
        </authorList>
    </citation>
    <scope>NUCLEOTIDE SEQUENCE [LARGE SCALE GENOMIC DNA]</scope>
    <source>
        <strain evidence="1 2">XC_2019</strain>
        <tissue evidence="1">Muscle</tissue>
    </source>
</reference>
<feature type="non-terminal residue" evidence="1">
    <location>
        <position position="1"/>
    </location>
</feature>
<protein>
    <submittedName>
        <fullName evidence="1">Uncharacterized protein</fullName>
    </submittedName>
</protein>
<sequence>NDFHVRLYWFVVFRLPLPEVRMTGYWTLNQGGNARRKLLCPTETRTIDVKGPAFLRVQSYPCNRQESRALSFTEEKAHWQIPMNEVNIICDVVSSDDTLYVAMCNPVSLYSMKERGENIHCMELYDVFPRTISSVWQPFVTVAPLGSPLDGQVVLHEEQSNTVLHLDLVTGAVRRLMLPPDSDQTPSRASNWWSNKEQQLEVLDVLEGRVHSISLPINLKSVFLVAEDRWLLLESNTKKKFLLTKPMHMAAEDSGVCQLHSIAEDPVSAGHGAGSGM</sequence>
<accession>A0ABV0S7R4</accession>
<gene>
    <name evidence="1" type="ORF">XENOCAPTIV_014409</name>
</gene>
<dbReference type="EMBL" id="JAHRIN010070206">
    <property type="protein sequence ID" value="MEQ2216329.1"/>
    <property type="molecule type" value="Genomic_DNA"/>
</dbReference>
<proteinExistence type="predicted"/>
<keyword evidence="2" id="KW-1185">Reference proteome</keyword>
<organism evidence="1 2">
    <name type="scientific">Xenoophorus captivus</name>
    <dbReference type="NCBI Taxonomy" id="1517983"/>
    <lineage>
        <taxon>Eukaryota</taxon>
        <taxon>Metazoa</taxon>
        <taxon>Chordata</taxon>
        <taxon>Craniata</taxon>
        <taxon>Vertebrata</taxon>
        <taxon>Euteleostomi</taxon>
        <taxon>Actinopterygii</taxon>
        <taxon>Neopterygii</taxon>
        <taxon>Teleostei</taxon>
        <taxon>Neoteleostei</taxon>
        <taxon>Acanthomorphata</taxon>
        <taxon>Ovalentaria</taxon>
        <taxon>Atherinomorphae</taxon>
        <taxon>Cyprinodontiformes</taxon>
        <taxon>Goodeidae</taxon>
        <taxon>Xenoophorus</taxon>
    </lineage>
</organism>
<dbReference type="PANTHER" id="PTHR21610">
    <property type="entry name" value="VON WILLEBRAND FACTOR A DOMAIN-CONTAINING PROTEIN 8"/>
    <property type="match status" value="1"/>
</dbReference>
<dbReference type="Proteomes" id="UP001434883">
    <property type="component" value="Unassembled WGS sequence"/>
</dbReference>
<evidence type="ECO:0000313" key="2">
    <source>
        <dbReference type="Proteomes" id="UP001434883"/>
    </source>
</evidence>
<dbReference type="PANTHER" id="PTHR21610:SF9">
    <property type="entry name" value="VON WILLEBRAND FACTOR A DOMAIN-CONTAINING PROTEIN 8"/>
    <property type="match status" value="1"/>
</dbReference>
<name>A0ABV0S7R4_9TELE</name>